<accession>A0A918PFR9</accession>
<dbReference type="RefSeq" id="WP_189621230.1">
    <property type="nucleotide sequence ID" value="NZ_BMZA01000007.1"/>
</dbReference>
<evidence type="ECO:0000313" key="2">
    <source>
        <dbReference type="EMBL" id="GGZ06451.1"/>
    </source>
</evidence>
<comment type="caution">
    <text evidence="2">The sequence shown here is derived from an EMBL/GenBank/DDBJ whole genome shotgun (WGS) entry which is preliminary data.</text>
</comment>
<evidence type="ECO:0000313" key="3">
    <source>
        <dbReference type="Proteomes" id="UP000648075"/>
    </source>
</evidence>
<dbReference type="GO" id="GO:0003700">
    <property type="term" value="F:DNA-binding transcription factor activity"/>
    <property type="evidence" value="ECO:0007669"/>
    <property type="project" value="InterPro"/>
</dbReference>
<name>A0A918PFR9_9SPHN</name>
<dbReference type="InterPro" id="IPR037914">
    <property type="entry name" value="SpoVT-AbrB_sf"/>
</dbReference>
<dbReference type="GO" id="GO:0097351">
    <property type="term" value="F:toxin sequestering activity"/>
    <property type="evidence" value="ECO:0007669"/>
    <property type="project" value="InterPro"/>
</dbReference>
<dbReference type="GO" id="GO:0003677">
    <property type="term" value="F:DNA binding"/>
    <property type="evidence" value="ECO:0007669"/>
    <property type="project" value="InterPro"/>
</dbReference>
<dbReference type="AlphaFoldDB" id="A0A918PFR9"/>
<dbReference type="NCBIfam" id="TIGR01439">
    <property type="entry name" value="lp_hng_hel_AbrB"/>
    <property type="match status" value="1"/>
</dbReference>
<dbReference type="SUPFAM" id="SSF89447">
    <property type="entry name" value="AbrB/MazE/MraZ-like"/>
    <property type="match status" value="1"/>
</dbReference>
<gene>
    <name evidence="2" type="ORF">GCM10011614_21750</name>
</gene>
<dbReference type="Gene3D" id="2.10.260.10">
    <property type="match status" value="1"/>
</dbReference>
<reference evidence="2" key="1">
    <citation type="journal article" date="2014" name="Int. J. Syst. Evol. Microbiol.">
        <title>Complete genome sequence of Corynebacterium casei LMG S-19264T (=DSM 44701T), isolated from a smear-ripened cheese.</title>
        <authorList>
            <consortium name="US DOE Joint Genome Institute (JGI-PGF)"/>
            <person name="Walter F."/>
            <person name="Albersmeier A."/>
            <person name="Kalinowski J."/>
            <person name="Ruckert C."/>
        </authorList>
    </citation>
    <scope>NUCLEOTIDE SEQUENCE</scope>
    <source>
        <strain evidence="2">KCTC 32255</strain>
    </source>
</reference>
<protein>
    <recommendedName>
        <fullName evidence="1">SpoVT-AbrB domain-containing protein</fullName>
    </recommendedName>
</protein>
<keyword evidence="3" id="KW-1185">Reference proteome</keyword>
<sequence length="103" mass="11082">MNVHSSLQRYSSRLTTKYQATIPQAIRDALGLKAGDLVSFAIDANGDVVLGRAADDAQRAERAERLAAGVQAARRNFAAENTLPEGMSSEQWLALMRGPPAEV</sequence>
<dbReference type="Pfam" id="PF15937">
    <property type="entry name" value="PrlF_antitoxin"/>
    <property type="match status" value="1"/>
</dbReference>
<dbReference type="GO" id="GO:0001558">
    <property type="term" value="P:regulation of cell growth"/>
    <property type="evidence" value="ECO:0007669"/>
    <property type="project" value="InterPro"/>
</dbReference>
<evidence type="ECO:0000259" key="1">
    <source>
        <dbReference type="SMART" id="SM00966"/>
    </source>
</evidence>
<dbReference type="InterPro" id="IPR031848">
    <property type="entry name" value="PrlF_antitoxin"/>
</dbReference>
<proteinExistence type="predicted"/>
<dbReference type="EMBL" id="BMZA01000007">
    <property type="protein sequence ID" value="GGZ06451.1"/>
    <property type="molecule type" value="Genomic_DNA"/>
</dbReference>
<dbReference type="SMART" id="SM00966">
    <property type="entry name" value="SpoVT_AbrB"/>
    <property type="match status" value="1"/>
</dbReference>
<organism evidence="2 3">
    <name type="scientific">Novosphingobium colocasiae</name>
    <dbReference type="NCBI Taxonomy" id="1256513"/>
    <lineage>
        <taxon>Bacteria</taxon>
        <taxon>Pseudomonadati</taxon>
        <taxon>Pseudomonadota</taxon>
        <taxon>Alphaproteobacteria</taxon>
        <taxon>Sphingomonadales</taxon>
        <taxon>Sphingomonadaceae</taxon>
        <taxon>Novosphingobium</taxon>
    </lineage>
</organism>
<dbReference type="Proteomes" id="UP000648075">
    <property type="component" value="Unassembled WGS sequence"/>
</dbReference>
<reference evidence="2" key="2">
    <citation type="submission" date="2020-09" db="EMBL/GenBank/DDBJ databases">
        <authorList>
            <person name="Sun Q."/>
            <person name="Kim S."/>
        </authorList>
    </citation>
    <scope>NUCLEOTIDE SEQUENCE</scope>
    <source>
        <strain evidence="2">KCTC 32255</strain>
    </source>
</reference>
<feature type="domain" description="SpoVT-AbrB" evidence="1">
    <location>
        <begin position="12"/>
        <end position="58"/>
    </location>
</feature>
<dbReference type="InterPro" id="IPR007159">
    <property type="entry name" value="SpoVT-AbrB_dom"/>
</dbReference>